<evidence type="ECO:0000259" key="7">
    <source>
        <dbReference type="PROSITE" id="PS50850"/>
    </source>
</evidence>
<dbReference type="PANTHER" id="PTHR48021:SF39">
    <property type="entry name" value="MAJOR FACILITATOR SUPERFAMILY (MFS) PROFILE DOMAIN-CONTAINING PROTEIN"/>
    <property type="match status" value="1"/>
</dbReference>
<dbReference type="InterPro" id="IPR050549">
    <property type="entry name" value="MFS_Trehalose_Transporter"/>
</dbReference>
<feature type="transmembrane region" description="Helical" evidence="6">
    <location>
        <begin position="304"/>
        <end position="324"/>
    </location>
</feature>
<feature type="compositionally biased region" description="Polar residues" evidence="5">
    <location>
        <begin position="21"/>
        <end position="32"/>
    </location>
</feature>
<feature type="transmembrane region" description="Helical" evidence="6">
    <location>
        <begin position="127"/>
        <end position="145"/>
    </location>
</feature>
<reference evidence="8 9" key="1">
    <citation type="submission" date="2017-12" db="EMBL/GenBank/DDBJ databases">
        <title>Hemimetabolous genomes reveal molecular basis of termite eusociality.</title>
        <authorList>
            <person name="Harrison M.C."/>
            <person name="Jongepier E."/>
            <person name="Robertson H.M."/>
            <person name="Arning N."/>
            <person name="Bitard-Feildel T."/>
            <person name="Chao H."/>
            <person name="Childers C.P."/>
            <person name="Dinh H."/>
            <person name="Doddapaneni H."/>
            <person name="Dugan S."/>
            <person name="Gowin J."/>
            <person name="Greiner C."/>
            <person name="Han Y."/>
            <person name="Hu H."/>
            <person name="Hughes D.S.T."/>
            <person name="Huylmans A.-K."/>
            <person name="Kemena C."/>
            <person name="Kremer L.P.M."/>
            <person name="Lee S.L."/>
            <person name="Lopez-Ezquerra A."/>
            <person name="Mallet L."/>
            <person name="Monroy-Kuhn J.M."/>
            <person name="Moser A."/>
            <person name="Murali S.C."/>
            <person name="Muzny D.M."/>
            <person name="Otani S."/>
            <person name="Piulachs M.-D."/>
            <person name="Poelchau M."/>
            <person name="Qu J."/>
            <person name="Schaub F."/>
            <person name="Wada-Katsumata A."/>
            <person name="Worley K.C."/>
            <person name="Xie Q."/>
            <person name="Ylla G."/>
            <person name="Poulsen M."/>
            <person name="Gibbs R.A."/>
            <person name="Schal C."/>
            <person name="Richards S."/>
            <person name="Belles X."/>
            <person name="Korb J."/>
            <person name="Bornberg-Bauer E."/>
        </authorList>
    </citation>
    <scope>NUCLEOTIDE SEQUENCE [LARGE SCALE GENOMIC DNA]</scope>
    <source>
        <tissue evidence="8">Whole body</tissue>
    </source>
</reference>
<gene>
    <name evidence="8" type="ORF">B7P43_G15379</name>
</gene>
<dbReference type="Gene3D" id="1.20.1250.20">
    <property type="entry name" value="MFS general substrate transporter like domains"/>
    <property type="match status" value="1"/>
</dbReference>
<dbReference type="InterPro" id="IPR036259">
    <property type="entry name" value="MFS_trans_sf"/>
</dbReference>
<evidence type="ECO:0000256" key="2">
    <source>
        <dbReference type="ARBA" id="ARBA00022692"/>
    </source>
</evidence>
<dbReference type="InParanoid" id="A0A2J7RJ72"/>
<evidence type="ECO:0000256" key="5">
    <source>
        <dbReference type="SAM" id="MobiDB-lite"/>
    </source>
</evidence>
<feature type="transmembrane region" description="Helical" evidence="6">
    <location>
        <begin position="209"/>
        <end position="230"/>
    </location>
</feature>
<dbReference type="GO" id="GO:0022857">
    <property type="term" value="F:transmembrane transporter activity"/>
    <property type="evidence" value="ECO:0007669"/>
    <property type="project" value="InterPro"/>
</dbReference>
<evidence type="ECO:0000256" key="4">
    <source>
        <dbReference type="ARBA" id="ARBA00023136"/>
    </source>
</evidence>
<feature type="transmembrane region" description="Helical" evidence="6">
    <location>
        <begin position="55"/>
        <end position="74"/>
    </location>
</feature>
<feature type="transmembrane region" description="Helical" evidence="6">
    <location>
        <begin position="151"/>
        <end position="173"/>
    </location>
</feature>
<dbReference type="PROSITE" id="PS50850">
    <property type="entry name" value="MFS"/>
    <property type="match status" value="1"/>
</dbReference>
<proteinExistence type="predicted"/>
<feature type="transmembrane region" description="Helical" evidence="6">
    <location>
        <begin position="373"/>
        <end position="394"/>
    </location>
</feature>
<feature type="region of interest" description="Disordered" evidence="5">
    <location>
        <begin position="1"/>
        <end position="35"/>
    </location>
</feature>
<keyword evidence="3 6" id="KW-1133">Transmembrane helix</keyword>
<dbReference type="InterPro" id="IPR020846">
    <property type="entry name" value="MFS_dom"/>
</dbReference>
<comment type="subcellular location">
    <subcellularLocation>
        <location evidence="1">Membrane</location>
        <topology evidence="1">Multi-pass membrane protein</topology>
    </subcellularLocation>
</comment>
<dbReference type="PROSITE" id="PS00217">
    <property type="entry name" value="SUGAR_TRANSPORT_2"/>
    <property type="match status" value="1"/>
</dbReference>
<dbReference type="Proteomes" id="UP000235965">
    <property type="component" value="Unassembled WGS sequence"/>
</dbReference>
<evidence type="ECO:0000256" key="3">
    <source>
        <dbReference type="ARBA" id="ARBA00022989"/>
    </source>
</evidence>
<evidence type="ECO:0000313" key="9">
    <source>
        <dbReference type="Proteomes" id="UP000235965"/>
    </source>
</evidence>
<dbReference type="PANTHER" id="PTHR48021">
    <property type="match status" value="1"/>
</dbReference>
<accession>A0A2J7RJ72</accession>
<feature type="transmembrane region" description="Helical" evidence="6">
    <location>
        <begin position="439"/>
        <end position="460"/>
    </location>
</feature>
<sequence>MQLPTMTMEDRNGQKGIEVGQCNNNEKSSLPNNVEPKKTFRSALPQILATSAKNILLLGYGMTLGFPTIVIPSLQPHHGNVTDLREKDTLSLTEEQISWFSSINLICVPLGCLMSGTLTQPLGRKRAMILVNVPFIVAWVMFHYASNVGMLYASLVLTGLGGGLLEAPVLTYVAEITQPHLRGMLSATSSMCVILGVFIQFLMGTMLSWRTVASINVMFPVTAVVALCFVPESPYWLIGRGRVADAEKSLCWLRGWVKPHEVQPELLQLVSSLKSHSPSNRHNVTSVSFTPSCSSWRNYTKRNFLQPYSLVAAGFFFGHFGGMTTLQTYAVSIFAQLGTPVDKYIATLYLGLVQLGGALICVILVHWTGKRPLTCVSTVGSGVCFIVVATYAYLYSSRNSYEWLPMTFLIGSAFLSHVGIRLLPWILIGEVYPSEIRGVASGASGSIGYIFGFAANKVYFYMLNSMTLPGTFWCYGAVSLVGSVFFHFFLPETEGRTLLEIQEHFEGSRNLLKKGRVSSKDPEKLGTVNPALVPDETHL</sequence>
<feature type="transmembrane region" description="Helical" evidence="6">
    <location>
        <begin position="185"/>
        <end position="203"/>
    </location>
</feature>
<dbReference type="OrthoDB" id="8194595at2759"/>
<protein>
    <recommendedName>
        <fullName evidence="7">Major facilitator superfamily (MFS) profile domain-containing protein</fullName>
    </recommendedName>
</protein>
<feature type="transmembrane region" description="Helical" evidence="6">
    <location>
        <begin position="344"/>
        <end position="366"/>
    </location>
</feature>
<evidence type="ECO:0000256" key="1">
    <source>
        <dbReference type="ARBA" id="ARBA00004141"/>
    </source>
</evidence>
<evidence type="ECO:0000313" key="8">
    <source>
        <dbReference type="EMBL" id="PNF40880.1"/>
    </source>
</evidence>
<keyword evidence="9" id="KW-1185">Reference proteome</keyword>
<dbReference type="GO" id="GO:0016020">
    <property type="term" value="C:membrane"/>
    <property type="evidence" value="ECO:0007669"/>
    <property type="project" value="UniProtKB-SubCell"/>
</dbReference>
<dbReference type="FunFam" id="1.20.1250.20:FF:000249">
    <property type="entry name" value="facilitated trehalose transporter Tret1"/>
    <property type="match status" value="1"/>
</dbReference>
<feature type="transmembrane region" description="Helical" evidence="6">
    <location>
        <begin position="406"/>
        <end position="427"/>
    </location>
</feature>
<comment type="caution">
    <text evidence="8">The sequence shown here is derived from an EMBL/GenBank/DDBJ whole genome shotgun (WGS) entry which is preliminary data.</text>
</comment>
<dbReference type="AlphaFoldDB" id="A0A2J7RJ72"/>
<dbReference type="InterPro" id="IPR005829">
    <property type="entry name" value="Sugar_transporter_CS"/>
</dbReference>
<feature type="transmembrane region" description="Helical" evidence="6">
    <location>
        <begin position="472"/>
        <end position="490"/>
    </location>
</feature>
<name>A0A2J7RJ72_9NEOP</name>
<dbReference type="FunCoup" id="A0A2J7RJ72">
    <property type="interactions" value="57"/>
</dbReference>
<keyword evidence="2 6" id="KW-0812">Transmembrane</keyword>
<dbReference type="EMBL" id="NEVH01002996">
    <property type="protein sequence ID" value="PNF40880.1"/>
    <property type="molecule type" value="Genomic_DNA"/>
</dbReference>
<evidence type="ECO:0000256" key="6">
    <source>
        <dbReference type="SAM" id="Phobius"/>
    </source>
</evidence>
<dbReference type="InterPro" id="IPR005828">
    <property type="entry name" value="MFS_sugar_transport-like"/>
</dbReference>
<keyword evidence="4 6" id="KW-0472">Membrane</keyword>
<feature type="domain" description="Major facilitator superfamily (MFS) profile" evidence="7">
    <location>
        <begin position="47"/>
        <end position="494"/>
    </location>
</feature>
<feature type="transmembrane region" description="Helical" evidence="6">
    <location>
        <begin position="97"/>
        <end position="115"/>
    </location>
</feature>
<dbReference type="STRING" id="105785.A0A2J7RJ72"/>
<organism evidence="8 9">
    <name type="scientific">Cryptotermes secundus</name>
    <dbReference type="NCBI Taxonomy" id="105785"/>
    <lineage>
        <taxon>Eukaryota</taxon>
        <taxon>Metazoa</taxon>
        <taxon>Ecdysozoa</taxon>
        <taxon>Arthropoda</taxon>
        <taxon>Hexapoda</taxon>
        <taxon>Insecta</taxon>
        <taxon>Pterygota</taxon>
        <taxon>Neoptera</taxon>
        <taxon>Polyneoptera</taxon>
        <taxon>Dictyoptera</taxon>
        <taxon>Blattodea</taxon>
        <taxon>Blattoidea</taxon>
        <taxon>Termitoidae</taxon>
        <taxon>Kalotermitidae</taxon>
        <taxon>Cryptotermitinae</taxon>
        <taxon>Cryptotermes</taxon>
    </lineage>
</organism>
<dbReference type="SUPFAM" id="SSF103473">
    <property type="entry name" value="MFS general substrate transporter"/>
    <property type="match status" value="1"/>
</dbReference>
<dbReference type="Pfam" id="PF00083">
    <property type="entry name" value="Sugar_tr"/>
    <property type="match status" value="1"/>
</dbReference>